<dbReference type="EMBL" id="JADZGI010000013">
    <property type="protein sequence ID" value="MBH0115203.1"/>
    <property type="molecule type" value="Genomic_DNA"/>
</dbReference>
<dbReference type="RefSeq" id="WP_197167461.1">
    <property type="nucleotide sequence ID" value="NZ_JADZGI010000013.1"/>
</dbReference>
<evidence type="ECO:0000313" key="2">
    <source>
        <dbReference type="Proteomes" id="UP000617634"/>
    </source>
</evidence>
<proteinExistence type="predicted"/>
<dbReference type="Proteomes" id="UP000617634">
    <property type="component" value="Unassembled WGS sequence"/>
</dbReference>
<gene>
    <name evidence="1" type="ORF">I5E68_19885</name>
</gene>
<name>A0A931HGZ0_9SPHN</name>
<reference evidence="1" key="1">
    <citation type="submission" date="2020-11" db="EMBL/GenBank/DDBJ databases">
        <title>Novosphingobium aureum sp. nov., a marine bacterium isolated from sediment of a salt flat.</title>
        <authorList>
            <person name="Yoo Y."/>
            <person name="Kim J.-J."/>
        </authorList>
    </citation>
    <scope>NUCLEOTIDE SEQUENCE</scope>
    <source>
        <strain evidence="1">YJ-S2-02</strain>
    </source>
</reference>
<dbReference type="AlphaFoldDB" id="A0A931HGZ0"/>
<sequence>MVDEAALQFGIWCHKGSPAFAGREEQSHEAATIAAGAYHRRLHLLDMLARETGGAFLAGGRVTIADCVAMATLQFADGLYGVPIPDGCDALSECYAMFAKRTSATPALYPEALYAVARGLPEICPAPLK</sequence>
<protein>
    <recommendedName>
        <fullName evidence="3">GST C-terminal domain-containing protein</fullName>
    </recommendedName>
</protein>
<organism evidence="1 2">
    <name type="scientific">Novosphingobium aureum</name>
    <dbReference type="NCBI Taxonomy" id="2792964"/>
    <lineage>
        <taxon>Bacteria</taxon>
        <taxon>Pseudomonadati</taxon>
        <taxon>Pseudomonadota</taxon>
        <taxon>Alphaproteobacteria</taxon>
        <taxon>Sphingomonadales</taxon>
        <taxon>Sphingomonadaceae</taxon>
        <taxon>Novosphingobium</taxon>
    </lineage>
</organism>
<dbReference type="Gene3D" id="1.20.1050.10">
    <property type="match status" value="1"/>
</dbReference>
<accession>A0A931HGZ0</accession>
<evidence type="ECO:0008006" key="3">
    <source>
        <dbReference type="Google" id="ProtNLM"/>
    </source>
</evidence>
<evidence type="ECO:0000313" key="1">
    <source>
        <dbReference type="EMBL" id="MBH0115203.1"/>
    </source>
</evidence>
<comment type="caution">
    <text evidence="1">The sequence shown here is derived from an EMBL/GenBank/DDBJ whole genome shotgun (WGS) entry which is preliminary data.</text>
</comment>
<dbReference type="SUPFAM" id="SSF47616">
    <property type="entry name" value="GST C-terminal domain-like"/>
    <property type="match status" value="1"/>
</dbReference>
<dbReference type="Pfam" id="PF13410">
    <property type="entry name" value="GST_C_2"/>
    <property type="match status" value="1"/>
</dbReference>
<dbReference type="InterPro" id="IPR036282">
    <property type="entry name" value="Glutathione-S-Trfase_C_sf"/>
</dbReference>
<keyword evidence="2" id="KW-1185">Reference proteome</keyword>